<dbReference type="InterPro" id="IPR027473">
    <property type="entry name" value="L-asparaginase_C"/>
</dbReference>
<organism evidence="11 12">
    <name type="scientific">Fastidiosipila sanguinis</name>
    <dbReference type="NCBI Taxonomy" id="236753"/>
    <lineage>
        <taxon>Bacteria</taxon>
        <taxon>Bacillati</taxon>
        <taxon>Bacillota</taxon>
        <taxon>Clostridia</taxon>
        <taxon>Eubacteriales</taxon>
        <taxon>Oscillospiraceae</taxon>
        <taxon>Fastidiosipila</taxon>
    </lineage>
</organism>
<reference evidence="12" key="1">
    <citation type="submission" date="2018-02" db="EMBL/GenBank/DDBJ databases">
        <authorList>
            <person name="Holder M.E."/>
            <person name="Ajami N.J."/>
            <person name="Petrosino J.F."/>
        </authorList>
    </citation>
    <scope>NUCLEOTIDE SEQUENCE [LARGE SCALE GENOMIC DNA]</scope>
    <source>
        <strain evidence="12">CCUG 47711</strain>
    </source>
</reference>
<dbReference type="EC" id="3.5.1.1" evidence="2"/>
<comment type="catalytic activity">
    <reaction evidence="4">
        <text>L-asparagine + H2O = L-aspartate + NH4(+)</text>
        <dbReference type="Rhea" id="RHEA:21016"/>
        <dbReference type="ChEBI" id="CHEBI:15377"/>
        <dbReference type="ChEBI" id="CHEBI:28938"/>
        <dbReference type="ChEBI" id="CHEBI:29991"/>
        <dbReference type="ChEBI" id="CHEBI:58048"/>
        <dbReference type="EC" id="3.5.1.1"/>
    </reaction>
</comment>
<feature type="domain" description="L-asparaginase N-terminal" evidence="9">
    <location>
        <begin position="5"/>
        <end position="185"/>
    </location>
</feature>
<gene>
    <name evidence="11" type="ORF">C5Q98_01865</name>
</gene>
<dbReference type="Proteomes" id="UP000237947">
    <property type="component" value="Chromosome"/>
</dbReference>
<dbReference type="OrthoDB" id="9788068at2"/>
<dbReference type="PRINTS" id="PR00139">
    <property type="entry name" value="ASNGLNASE"/>
</dbReference>
<dbReference type="AlphaFoldDB" id="A0A2S0KQ05"/>
<evidence type="ECO:0000256" key="2">
    <source>
        <dbReference type="ARBA" id="ARBA00012920"/>
    </source>
</evidence>
<feature type="domain" description="Asparaginase/glutaminase C-terminal" evidence="10">
    <location>
        <begin position="206"/>
        <end position="322"/>
    </location>
</feature>
<evidence type="ECO:0000256" key="6">
    <source>
        <dbReference type="PIRSR" id="PIRSR001220-2"/>
    </source>
</evidence>
<evidence type="ECO:0000256" key="5">
    <source>
        <dbReference type="PIRSR" id="PIRSR001220-1"/>
    </source>
</evidence>
<keyword evidence="12" id="KW-1185">Reference proteome</keyword>
<dbReference type="InterPro" id="IPR027474">
    <property type="entry name" value="L-asparaginase_N"/>
</dbReference>
<dbReference type="FunFam" id="3.40.50.1170:FF:000001">
    <property type="entry name" value="L-asparaginase 2"/>
    <property type="match status" value="1"/>
</dbReference>
<dbReference type="NCBIfam" id="TIGR00519">
    <property type="entry name" value="asnASE_I"/>
    <property type="match status" value="1"/>
</dbReference>
<dbReference type="InterPro" id="IPR006034">
    <property type="entry name" value="Asparaginase/glutaminase-like"/>
</dbReference>
<dbReference type="PROSITE" id="PS51732">
    <property type="entry name" value="ASN_GLN_ASE_3"/>
    <property type="match status" value="1"/>
</dbReference>
<dbReference type="PROSITE" id="PS00917">
    <property type="entry name" value="ASN_GLN_ASE_2"/>
    <property type="match status" value="1"/>
</dbReference>
<dbReference type="Pfam" id="PF17763">
    <property type="entry name" value="Asparaginase_C"/>
    <property type="match status" value="1"/>
</dbReference>
<dbReference type="PIRSF" id="PIRSF500176">
    <property type="entry name" value="L_ASNase"/>
    <property type="match status" value="1"/>
</dbReference>
<accession>A0A2S0KQ05</accession>
<keyword evidence="3" id="KW-0378">Hydrolase</keyword>
<dbReference type="InterPro" id="IPR006033">
    <property type="entry name" value="AsnA_fam"/>
</dbReference>
<evidence type="ECO:0000256" key="1">
    <source>
        <dbReference type="ARBA" id="ARBA00010518"/>
    </source>
</evidence>
<dbReference type="Gene3D" id="3.40.50.1170">
    <property type="entry name" value="L-asparaginase, N-terminal domain"/>
    <property type="match status" value="1"/>
</dbReference>
<evidence type="ECO:0000256" key="8">
    <source>
        <dbReference type="PROSITE-ProRule" id="PRU10100"/>
    </source>
</evidence>
<sequence length="333" mass="37601">MKKKKVLLLATGGTIASVQSDNGLKPGINPKELIQYIPEVLEYADIEYHQLLDLDSTNIGPEHWQIIVEYIKKVYENYDAFVITHGTDTMAYTAAALSYMIQNSKKPIVITGSQKPINLDVTDAKANLRDSIIYAVDDESEGVTIVFASMVIAGTRAKKTRSKSYNAFSSINFPYLALVQDNKIMRYIKAEKHEGEVDFYTKLDSNVYLLKLTPGISPDILKYLFEKYDGLIFESFGVGGIPASINEEFIELCQIYPDKLIIMATQVAKEGSNMSIYEVGNKIKAQTNFLESYDMTPEAVFAKTMWVLGNKNNSKEELEKNFYSPINYDTIWF</sequence>
<evidence type="ECO:0000259" key="9">
    <source>
        <dbReference type="Pfam" id="PF00710"/>
    </source>
</evidence>
<dbReference type="Gene3D" id="3.40.50.40">
    <property type="match status" value="1"/>
</dbReference>
<dbReference type="SFLD" id="SFLDS00057">
    <property type="entry name" value="Glutaminase/Asparaginase"/>
    <property type="match status" value="1"/>
</dbReference>
<dbReference type="RefSeq" id="WP_106013057.1">
    <property type="nucleotide sequence ID" value="NZ_CP027226.1"/>
</dbReference>
<dbReference type="EMBL" id="CP027226">
    <property type="protein sequence ID" value="AVM43112.1"/>
    <property type="molecule type" value="Genomic_DNA"/>
</dbReference>
<dbReference type="CDD" id="cd08963">
    <property type="entry name" value="L-asparaginase_I"/>
    <property type="match status" value="1"/>
</dbReference>
<evidence type="ECO:0000256" key="3">
    <source>
        <dbReference type="ARBA" id="ARBA00022801"/>
    </source>
</evidence>
<feature type="active site" description="O-isoaspartyl threonine intermediate" evidence="5">
    <location>
        <position position="14"/>
    </location>
</feature>
<name>A0A2S0KQ05_9FIRM</name>
<evidence type="ECO:0000256" key="7">
    <source>
        <dbReference type="PROSITE-ProRule" id="PRU10099"/>
    </source>
</evidence>
<dbReference type="InterPro" id="IPR027475">
    <property type="entry name" value="Asparaginase/glutaminase_AS2"/>
</dbReference>
<dbReference type="SUPFAM" id="SSF53774">
    <property type="entry name" value="Glutaminase/Asparaginase"/>
    <property type="match status" value="1"/>
</dbReference>
<feature type="active site" evidence="7">
    <location>
        <position position="14"/>
    </location>
</feature>
<feature type="active site" evidence="8">
    <location>
        <position position="87"/>
    </location>
</feature>
<dbReference type="PANTHER" id="PTHR11707:SF28">
    <property type="entry name" value="60 KDA LYSOPHOSPHOLIPASE"/>
    <property type="match status" value="1"/>
</dbReference>
<dbReference type="InterPro" id="IPR036152">
    <property type="entry name" value="Asp/glu_Ase-like_sf"/>
</dbReference>
<comment type="similarity">
    <text evidence="1">Belongs to the asparaginase 1 family.</text>
</comment>
<evidence type="ECO:0000256" key="4">
    <source>
        <dbReference type="ARBA" id="ARBA00049366"/>
    </source>
</evidence>
<proteinExistence type="inferred from homology"/>
<dbReference type="InterPro" id="IPR041725">
    <property type="entry name" value="L-asparaginase_I"/>
</dbReference>
<dbReference type="InterPro" id="IPR040919">
    <property type="entry name" value="Asparaginase_C"/>
</dbReference>
<evidence type="ECO:0000259" key="10">
    <source>
        <dbReference type="Pfam" id="PF17763"/>
    </source>
</evidence>
<evidence type="ECO:0000313" key="12">
    <source>
        <dbReference type="Proteomes" id="UP000237947"/>
    </source>
</evidence>
<dbReference type="InterPro" id="IPR020827">
    <property type="entry name" value="Asparaginase/glutaminase_AS1"/>
</dbReference>
<dbReference type="GO" id="GO:0004067">
    <property type="term" value="F:asparaginase activity"/>
    <property type="evidence" value="ECO:0007669"/>
    <property type="project" value="UniProtKB-UniRule"/>
</dbReference>
<feature type="binding site" evidence="6">
    <location>
        <position position="56"/>
    </location>
    <ligand>
        <name>substrate</name>
    </ligand>
</feature>
<protein>
    <recommendedName>
        <fullName evidence="2">asparaginase</fullName>
        <ecNumber evidence="2">3.5.1.1</ecNumber>
    </recommendedName>
</protein>
<dbReference type="SMART" id="SM00870">
    <property type="entry name" value="Asparaginase"/>
    <property type="match status" value="1"/>
</dbReference>
<dbReference type="InterPro" id="IPR037152">
    <property type="entry name" value="L-asparaginase_N_sf"/>
</dbReference>
<feature type="binding site" evidence="6">
    <location>
        <begin position="87"/>
        <end position="88"/>
    </location>
    <ligand>
        <name>substrate</name>
    </ligand>
</feature>
<dbReference type="Pfam" id="PF00710">
    <property type="entry name" value="Asparaginase"/>
    <property type="match status" value="1"/>
</dbReference>
<dbReference type="PROSITE" id="PS00144">
    <property type="entry name" value="ASN_GLN_ASE_1"/>
    <property type="match status" value="1"/>
</dbReference>
<evidence type="ECO:0000313" key="11">
    <source>
        <dbReference type="EMBL" id="AVM43112.1"/>
    </source>
</evidence>
<dbReference type="KEGG" id="fsa:C5Q98_01865"/>
<dbReference type="GO" id="GO:0006520">
    <property type="term" value="P:amino acid metabolic process"/>
    <property type="evidence" value="ECO:0007669"/>
    <property type="project" value="InterPro"/>
</dbReference>
<dbReference type="PANTHER" id="PTHR11707">
    <property type="entry name" value="L-ASPARAGINASE"/>
    <property type="match status" value="1"/>
</dbReference>
<dbReference type="PIRSF" id="PIRSF001220">
    <property type="entry name" value="L-ASNase_gatD"/>
    <property type="match status" value="1"/>
</dbReference>